<comment type="similarity">
    <text evidence="2 14 15">Belongs to the SecA family.</text>
</comment>
<feature type="binding site" evidence="14">
    <location>
        <begin position="103"/>
        <end position="107"/>
    </location>
    <ligand>
        <name>ATP</name>
        <dbReference type="ChEBI" id="CHEBI:30616"/>
    </ligand>
</feature>
<evidence type="ECO:0000259" key="19">
    <source>
        <dbReference type="PROSITE" id="PS51196"/>
    </source>
</evidence>
<dbReference type="GO" id="GO:0031522">
    <property type="term" value="C:cell envelope Sec protein transport complex"/>
    <property type="evidence" value="ECO:0007669"/>
    <property type="project" value="TreeGrafter"/>
</dbReference>
<dbReference type="HAMAP" id="MF_01382">
    <property type="entry name" value="SecA"/>
    <property type="match status" value="1"/>
</dbReference>
<dbReference type="GO" id="GO:0005886">
    <property type="term" value="C:plasma membrane"/>
    <property type="evidence" value="ECO:0007669"/>
    <property type="project" value="UniProtKB-SubCell"/>
</dbReference>
<evidence type="ECO:0000256" key="10">
    <source>
        <dbReference type="ARBA" id="ARBA00022927"/>
    </source>
</evidence>
<evidence type="ECO:0000256" key="2">
    <source>
        <dbReference type="ARBA" id="ARBA00007650"/>
    </source>
</evidence>
<dbReference type="InterPro" id="IPR011130">
    <property type="entry name" value="SecA_preprotein_X-link_dom"/>
</dbReference>
<dbReference type="Pfam" id="PF07517">
    <property type="entry name" value="SecA_DEAD"/>
    <property type="match status" value="1"/>
</dbReference>
<evidence type="ECO:0000256" key="6">
    <source>
        <dbReference type="ARBA" id="ARBA00022723"/>
    </source>
</evidence>
<dbReference type="InterPro" id="IPR011116">
    <property type="entry name" value="SecA_Wing/Scaffold"/>
</dbReference>
<dbReference type="Proteomes" id="UP000306912">
    <property type="component" value="Unassembled WGS sequence"/>
</dbReference>
<comment type="subcellular location">
    <subcellularLocation>
        <location evidence="14">Cell membrane</location>
        <topology evidence="14">Peripheral membrane protein</topology>
        <orientation evidence="14">Cytoplasmic side</orientation>
    </subcellularLocation>
    <subcellularLocation>
        <location evidence="14">Cytoplasm</location>
    </subcellularLocation>
    <text evidence="14">Distribution is 50-50.</text>
</comment>
<dbReference type="NCBIfam" id="NF006630">
    <property type="entry name" value="PRK09200.1"/>
    <property type="match status" value="1"/>
</dbReference>
<protein>
    <recommendedName>
        <fullName evidence="14 15">Protein translocase subunit SecA</fullName>
        <ecNumber evidence="14">7.4.2.8</ecNumber>
    </recommendedName>
</protein>
<name>A0A5R8Q9W2_9FIRM</name>
<proteinExistence type="inferred from homology"/>
<dbReference type="InParanoid" id="A0A5R8Q9W2"/>
<feature type="compositionally biased region" description="Basic and acidic residues" evidence="16">
    <location>
        <begin position="800"/>
        <end position="810"/>
    </location>
</feature>
<evidence type="ECO:0000256" key="3">
    <source>
        <dbReference type="ARBA" id="ARBA00022448"/>
    </source>
</evidence>
<dbReference type="SUPFAM" id="SSF52540">
    <property type="entry name" value="P-loop containing nucleoside triphosphate hydrolases"/>
    <property type="match status" value="2"/>
</dbReference>
<dbReference type="PROSITE" id="PS51192">
    <property type="entry name" value="HELICASE_ATP_BIND_1"/>
    <property type="match status" value="1"/>
</dbReference>
<keyword evidence="7 14" id="KW-0547">Nucleotide-binding</keyword>
<dbReference type="PANTHER" id="PTHR30612">
    <property type="entry name" value="SECA INNER MEMBRANE COMPONENT OF SEC PROTEIN SECRETION SYSTEM"/>
    <property type="match status" value="1"/>
</dbReference>
<keyword evidence="21" id="KW-1185">Reference proteome</keyword>
<keyword evidence="13 14" id="KW-0472">Membrane</keyword>
<dbReference type="CDD" id="cd18803">
    <property type="entry name" value="SF2_C_secA"/>
    <property type="match status" value="1"/>
</dbReference>
<dbReference type="PANTHER" id="PTHR30612:SF0">
    <property type="entry name" value="CHLOROPLAST PROTEIN-TRANSPORTING ATPASE"/>
    <property type="match status" value="1"/>
</dbReference>
<dbReference type="InterPro" id="IPR036266">
    <property type="entry name" value="SecA_Wing/Scaffold_sf"/>
</dbReference>
<keyword evidence="9 14" id="KW-0067">ATP-binding</keyword>
<keyword evidence="8" id="KW-0862">Zinc</keyword>
<dbReference type="PROSITE" id="PS51196">
    <property type="entry name" value="SECA_MOTOR_DEAD"/>
    <property type="match status" value="1"/>
</dbReference>
<comment type="function">
    <text evidence="14">Part of the Sec protein translocase complex. Interacts with the SecYEG preprotein conducting channel. Has a central role in coupling the hydrolysis of ATP to the transfer of proteins into and across the cell membrane, serving as an ATP-driven molecular motor driving the stepwise translocation of polypeptide chains across the membrane.</text>
</comment>
<evidence type="ECO:0000256" key="8">
    <source>
        <dbReference type="ARBA" id="ARBA00022833"/>
    </source>
</evidence>
<dbReference type="Pfam" id="PF01043">
    <property type="entry name" value="SecA_PP_bind"/>
    <property type="match status" value="1"/>
</dbReference>
<evidence type="ECO:0000259" key="18">
    <source>
        <dbReference type="PROSITE" id="PS51194"/>
    </source>
</evidence>
<dbReference type="Pfam" id="PF07516">
    <property type="entry name" value="SecA_SW"/>
    <property type="match status" value="1"/>
</dbReference>
<feature type="domain" description="SecA family profile" evidence="19">
    <location>
        <begin position="1"/>
        <end position="570"/>
    </location>
</feature>
<dbReference type="InterPro" id="IPR001650">
    <property type="entry name" value="Helicase_C-like"/>
</dbReference>
<evidence type="ECO:0000256" key="13">
    <source>
        <dbReference type="ARBA" id="ARBA00023136"/>
    </source>
</evidence>
<dbReference type="GO" id="GO:0008564">
    <property type="term" value="F:protein-exporting ATPase activity"/>
    <property type="evidence" value="ECO:0007669"/>
    <property type="project" value="UniProtKB-EC"/>
</dbReference>
<feature type="region of interest" description="Disordered" evidence="16">
    <location>
        <begin position="788"/>
        <end position="852"/>
    </location>
</feature>
<dbReference type="AlphaFoldDB" id="A0A5R8Q9W2"/>
<dbReference type="SUPFAM" id="SSF81886">
    <property type="entry name" value="Helical scaffold and wing domains of SecA"/>
    <property type="match status" value="1"/>
</dbReference>
<keyword evidence="3 14" id="KW-0813">Transport</keyword>
<dbReference type="GO" id="GO:0005829">
    <property type="term" value="C:cytosol"/>
    <property type="evidence" value="ECO:0007669"/>
    <property type="project" value="TreeGrafter"/>
</dbReference>
<dbReference type="OrthoDB" id="9805579at2"/>
<dbReference type="GO" id="GO:0017038">
    <property type="term" value="P:protein import"/>
    <property type="evidence" value="ECO:0007669"/>
    <property type="project" value="InterPro"/>
</dbReference>
<dbReference type="CDD" id="cd17928">
    <property type="entry name" value="DEXDc_SecA"/>
    <property type="match status" value="1"/>
</dbReference>
<feature type="domain" description="Helicase ATP-binding" evidence="17">
    <location>
        <begin position="87"/>
        <end position="257"/>
    </location>
</feature>
<keyword evidence="12 14" id="KW-0811">Translocation</keyword>
<keyword evidence="11 14" id="KW-1278">Translocase</keyword>
<dbReference type="NCBIfam" id="TIGR00963">
    <property type="entry name" value="secA"/>
    <property type="match status" value="1"/>
</dbReference>
<dbReference type="InterPro" id="IPR027417">
    <property type="entry name" value="P-loop_NTPase"/>
</dbReference>
<dbReference type="InterPro" id="IPR011115">
    <property type="entry name" value="SecA_DEAD"/>
</dbReference>
<feature type="binding site" evidence="14">
    <location>
        <position position="85"/>
    </location>
    <ligand>
        <name>ATP</name>
        <dbReference type="ChEBI" id="CHEBI:30616"/>
    </ligand>
</feature>
<dbReference type="GO" id="GO:0046872">
    <property type="term" value="F:metal ion binding"/>
    <property type="evidence" value="ECO:0007669"/>
    <property type="project" value="UniProtKB-KW"/>
</dbReference>
<keyword evidence="6" id="KW-0479">Metal-binding</keyword>
<evidence type="ECO:0000313" key="21">
    <source>
        <dbReference type="Proteomes" id="UP000306912"/>
    </source>
</evidence>
<dbReference type="InterPro" id="IPR044722">
    <property type="entry name" value="SecA_SF2_C"/>
</dbReference>
<organism evidence="20 21">
    <name type="scientific">Culicoidibacter larvae</name>
    <dbReference type="NCBI Taxonomy" id="2579976"/>
    <lineage>
        <taxon>Bacteria</taxon>
        <taxon>Bacillati</taxon>
        <taxon>Bacillota</taxon>
        <taxon>Culicoidibacteria</taxon>
        <taxon>Culicoidibacterales</taxon>
        <taxon>Culicoidibacteraceae</taxon>
        <taxon>Culicoidibacter</taxon>
    </lineage>
</organism>
<evidence type="ECO:0000313" key="20">
    <source>
        <dbReference type="EMBL" id="TLG72706.1"/>
    </source>
</evidence>
<accession>A0A5R8Q9W2</accession>
<dbReference type="InterPro" id="IPR014001">
    <property type="entry name" value="Helicase_ATP-bd"/>
</dbReference>
<evidence type="ECO:0000256" key="9">
    <source>
        <dbReference type="ARBA" id="ARBA00022840"/>
    </source>
</evidence>
<feature type="binding site" evidence="14">
    <location>
        <position position="492"/>
    </location>
    <ligand>
        <name>ATP</name>
        <dbReference type="ChEBI" id="CHEBI:30616"/>
    </ligand>
</feature>
<dbReference type="InterPro" id="IPR036670">
    <property type="entry name" value="SecA_X-link_sf"/>
</dbReference>
<dbReference type="FunCoup" id="A0A5R8Q9W2">
    <property type="interactions" value="381"/>
</dbReference>
<sequence length="852" mass="95917">MIKKLTGLFDEGRSELKKIDKIAKEVDALDAKMQALSDEELKTKTEEFKGRLDAGESLDDILPEAFATVREAAFRVTGMKPFYVQILGALALHRGDIAEMKTGEGKTLTSTMPAYLNALSGKGVHIVTVNEYLAGRDAREMGEIFGWLGLTVGLNLNELNAEQKQAAYNCDITYTTNNELGFDYLRDNMVLYGKDKVQKPLNYAIIDEVDSILVDEARTPLIISGGKKQTAPLYMSADAFAKGLKEEQDYLVDIESKTVQLTPEGVAKAEEVFKIDNLFDLANTELVHRIQQALRANYIMGRDIEYVVQKGEILIVDQFTGRIMPGRAYSDGLHQAIEAKESVEIREETVTLATITFQNFFRLYEKLSGMTGTAKTEEEEFLNTYNMRVIEIPTNKPVIRDDSVDYIYGTLDAKFNALADDVAQRHEAGQPVLIGTVAVETSEHISQLLKNRNIPHEILNAKNHGREAEIIAKAGEKGSVTLATNMAGRGTDIKLGEGVAALGGLAVLGSERHESRRIDNQLRGRSGRQGDPGYSRFYISLEDELMRRFGGDRVQRLLNGALGDEALESKTISKQVESSQKRVEGVNYDIRKQLMDYDDVLRRQREIMYAQRDMILYAEEINELIHKMITATAKNLCLKYDLIGKVDDKFDFEPLVTDLNKTFFGREYVTIEAAKENCTDGEKAAAWIEEQFNKFYVEKQEQTDTVAFNEFQKVIALRVIDEYWMAHIDAMSHLRDGIHLRSYAQQNPVHAYQEEGFRMFEQLNANIALQTTLYVMRAQIVDHLKREEAVKGQSAQRGGAKSELRAEKDAPSVTEESMVETDETNFEKPISRNQPCPCGSGKKYKHCHGKNE</sequence>
<dbReference type="InterPro" id="IPR014018">
    <property type="entry name" value="SecA_motor_DEAD"/>
</dbReference>
<keyword evidence="5 14" id="KW-0963">Cytoplasm</keyword>
<reference evidence="20 21" key="1">
    <citation type="submission" date="2019-05" db="EMBL/GenBank/DDBJ databases">
        <title>Culicoidintestinum kansasii gen. nov., sp. nov. from the gastrointestinal tract of the biting midge, Culicoides sonorensis.</title>
        <authorList>
            <person name="Neupane S."/>
            <person name="Ghosh A."/>
            <person name="Gunther S."/>
            <person name="Martin K."/>
            <person name="Zurek L."/>
        </authorList>
    </citation>
    <scope>NUCLEOTIDE SEQUENCE [LARGE SCALE GENOMIC DNA]</scope>
    <source>
        <strain evidence="20 21">CS-1</strain>
    </source>
</reference>
<dbReference type="Gene3D" id="3.90.1440.10">
    <property type="entry name" value="SecA, preprotein cross-linking domain"/>
    <property type="match status" value="1"/>
</dbReference>
<dbReference type="PRINTS" id="PR00906">
    <property type="entry name" value="SECA"/>
</dbReference>
<evidence type="ECO:0000256" key="14">
    <source>
        <dbReference type="HAMAP-Rule" id="MF_01382"/>
    </source>
</evidence>
<dbReference type="InterPro" id="IPR004027">
    <property type="entry name" value="SEC_C_motif"/>
</dbReference>
<evidence type="ECO:0000256" key="15">
    <source>
        <dbReference type="RuleBase" id="RU003874"/>
    </source>
</evidence>
<dbReference type="SMART" id="SM00958">
    <property type="entry name" value="SecA_PP_bind"/>
    <property type="match status" value="1"/>
</dbReference>
<evidence type="ECO:0000256" key="16">
    <source>
        <dbReference type="SAM" id="MobiDB-lite"/>
    </source>
</evidence>
<comment type="subunit">
    <text evidence="14">Monomer and homodimer. Part of the essential Sec protein translocation apparatus which comprises SecA, SecYEG and auxiliary proteins SecDF. Other proteins may also be involved.</text>
</comment>
<dbReference type="GO" id="GO:0006605">
    <property type="term" value="P:protein targeting"/>
    <property type="evidence" value="ECO:0007669"/>
    <property type="project" value="UniProtKB-UniRule"/>
</dbReference>
<dbReference type="Gene3D" id="1.10.3060.10">
    <property type="entry name" value="Helical scaffold and wing domains of SecA"/>
    <property type="match status" value="1"/>
</dbReference>
<dbReference type="SUPFAM" id="SSF81767">
    <property type="entry name" value="Pre-protein crosslinking domain of SecA"/>
    <property type="match status" value="1"/>
</dbReference>
<evidence type="ECO:0000256" key="12">
    <source>
        <dbReference type="ARBA" id="ARBA00023010"/>
    </source>
</evidence>
<gene>
    <name evidence="14 20" type="primary">secA</name>
    <name evidence="20" type="ORF">FEZ08_08355</name>
</gene>
<dbReference type="Gene3D" id="3.40.50.300">
    <property type="entry name" value="P-loop containing nucleotide triphosphate hydrolases"/>
    <property type="match status" value="3"/>
</dbReference>
<keyword evidence="4 14" id="KW-1003">Cell membrane</keyword>
<evidence type="ECO:0000256" key="11">
    <source>
        <dbReference type="ARBA" id="ARBA00022967"/>
    </source>
</evidence>
<dbReference type="Pfam" id="PF21090">
    <property type="entry name" value="P-loop_SecA"/>
    <property type="match status" value="2"/>
</dbReference>
<dbReference type="FunFam" id="3.40.50.300:FF:000429">
    <property type="entry name" value="Preprotein translocase subunit SecA"/>
    <property type="match status" value="1"/>
</dbReference>
<dbReference type="GO" id="GO:0043952">
    <property type="term" value="P:protein transport by the Sec complex"/>
    <property type="evidence" value="ECO:0007669"/>
    <property type="project" value="TreeGrafter"/>
</dbReference>
<dbReference type="PROSITE" id="PS51194">
    <property type="entry name" value="HELICASE_CTER"/>
    <property type="match status" value="1"/>
</dbReference>
<evidence type="ECO:0000259" key="17">
    <source>
        <dbReference type="PROSITE" id="PS51192"/>
    </source>
</evidence>
<evidence type="ECO:0000256" key="1">
    <source>
        <dbReference type="ARBA" id="ARBA00001947"/>
    </source>
</evidence>
<dbReference type="InterPro" id="IPR000185">
    <property type="entry name" value="SecA"/>
</dbReference>
<evidence type="ECO:0000256" key="4">
    <source>
        <dbReference type="ARBA" id="ARBA00022475"/>
    </source>
</evidence>
<comment type="caution">
    <text evidence="20">The sequence shown here is derived from an EMBL/GenBank/DDBJ whole genome shotgun (WGS) entry which is preliminary data.</text>
</comment>
<dbReference type="RefSeq" id="WP_138191306.1">
    <property type="nucleotide sequence ID" value="NZ_VBWP01000007.1"/>
</dbReference>
<dbReference type="EMBL" id="VBWP01000007">
    <property type="protein sequence ID" value="TLG72706.1"/>
    <property type="molecule type" value="Genomic_DNA"/>
</dbReference>
<dbReference type="GO" id="GO:0005524">
    <property type="term" value="F:ATP binding"/>
    <property type="evidence" value="ECO:0007669"/>
    <property type="project" value="UniProtKB-UniRule"/>
</dbReference>
<dbReference type="GO" id="GO:0065002">
    <property type="term" value="P:intracellular protein transmembrane transport"/>
    <property type="evidence" value="ECO:0007669"/>
    <property type="project" value="UniProtKB-UniRule"/>
</dbReference>
<comment type="catalytic activity">
    <reaction evidence="14">
        <text>ATP + H2O + cellular proteinSide 1 = ADP + phosphate + cellular proteinSide 2.</text>
        <dbReference type="EC" id="7.4.2.8"/>
    </reaction>
</comment>
<dbReference type="SMART" id="SM00957">
    <property type="entry name" value="SecA_DEAD"/>
    <property type="match status" value="1"/>
</dbReference>
<keyword evidence="10 14" id="KW-0653">Protein transport</keyword>
<evidence type="ECO:0000256" key="5">
    <source>
        <dbReference type="ARBA" id="ARBA00022490"/>
    </source>
</evidence>
<dbReference type="EC" id="7.4.2.8" evidence="14"/>
<comment type="cofactor">
    <cofactor evidence="1">
        <name>Zn(2+)</name>
        <dbReference type="ChEBI" id="CHEBI:29105"/>
    </cofactor>
</comment>
<feature type="domain" description="Helicase C-terminal" evidence="18">
    <location>
        <begin position="410"/>
        <end position="584"/>
    </location>
</feature>
<dbReference type="Pfam" id="PF02810">
    <property type="entry name" value="SEC-C"/>
    <property type="match status" value="1"/>
</dbReference>
<dbReference type="FunFam" id="3.90.1440.10:FF:000001">
    <property type="entry name" value="Preprotein translocase subunit SecA"/>
    <property type="match status" value="1"/>
</dbReference>
<evidence type="ECO:0000256" key="7">
    <source>
        <dbReference type="ARBA" id="ARBA00022741"/>
    </source>
</evidence>
<feature type="compositionally biased region" description="Basic residues" evidence="16">
    <location>
        <begin position="842"/>
        <end position="852"/>
    </location>
</feature>